<dbReference type="Proteomes" id="UP000076738">
    <property type="component" value="Unassembled WGS sequence"/>
</dbReference>
<evidence type="ECO:0000313" key="2">
    <source>
        <dbReference type="EMBL" id="KZO90679.1"/>
    </source>
</evidence>
<accession>A0A167GLC1</accession>
<evidence type="ECO:0000313" key="3">
    <source>
        <dbReference type="Proteomes" id="UP000076738"/>
    </source>
</evidence>
<gene>
    <name evidence="2" type="ORF">CALVIDRAFT_542428</name>
</gene>
<protein>
    <submittedName>
        <fullName evidence="2">Uncharacterized protein</fullName>
    </submittedName>
</protein>
<organism evidence="2 3">
    <name type="scientific">Calocera viscosa (strain TUFC12733)</name>
    <dbReference type="NCBI Taxonomy" id="1330018"/>
    <lineage>
        <taxon>Eukaryota</taxon>
        <taxon>Fungi</taxon>
        <taxon>Dikarya</taxon>
        <taxon>Basidiomycota</taxon>
        <taxon>Agaricomycotina</taxon>
        <taxon>Dacrymycetes</taxon>
        <taxon>Dacrymycetales</taxon>
        <taxon>Dacrymycetaceae</taxon>
        <taxon>Calocera</taxon>
    </lineage>
</organism>
<feature type="region of interest" description="Disordered" evidence="1">
    <location>
        <begin position="64"/>
        <end position="84"/>
    </location>
</feature>
<sequence length="107" mass="12177">MRKFTPSLRPHSSYSNANPCHCCSSSLRQCDLHSIAPSPHPPYHRFVSPPLPLPSNRISRWRPRRSEEHVLPSRKTACTSDVAHDKQVDRRSAQYFETGSIETLGIL</sequence>
<reference evidence="2 3" key="1">
    <citation type="journal article" date="2016" name="Mol. Biol. Evol.">
        <title>Comparative Genomics of Early-Diverging Mushroom-Forming Fungi Provides Insights into the Origins of Lignocellulose Decay Capabilities.</title>
        <authorList>
            <person name="Nagy L.G."/>
            <person name="Riley R."/>
            <person name="Tritt A."/>
            <person name="Adam C."/>
            <person name="Daum C."/>
            <person name="Floudas D."/>
            <person name="Sun H."/>
            <person name="Yadav J.S."/>
            <person name="Pangilinan J."/>
            <person name="Larsson K.H."/>
            <person name="Matsuura K."/>
            <person name="Barry K."/>
            <person name="Labutti K."/>
            <person name="Kuo R."/>
            <person name="Ohm R.A."/>
            <person name="Bhattacharya S.S."/>
            <person name="Shirouzu T."/>
            <person name="Yoshinaga Y."/>
            <person name="Martin F.M."/>
            <person name="Grigoriev I.V."/>
            <person name="Hibbett D.S."/>
        </authorList>
    </citation>
    <scope>NUCLEOTIDE SEQUENCE [LARGE SCALE GENOMIC DNA]</scope>
    <source>
        <strain evidence="2 3">TUFC12733</strain>
    </source>
</reference>
<proteinExistence type="predicted"/>
<name>A0A167GLC1_CALVF</name>
<dbReference type="EMBL" id="KV417336">
    <property type="protein sequence ID" value="KZO90679.1"/>
    <property type="molecule type" value="Genomic_DNA"/>
</dbReference>
<dbReference type="AlphaFoldDB" id="A0A167GLC1"/>
<keyword evidence="3" id="KW-1185">Reference proteome</keyword>
<evidence type="ECO:0000256" key="1">
    <source>
        <dbReference type="SAM" id="MobiDB-lite"/>
    </source>
</evidence>